<reference evidence="3" key="1">
    <citation type="submission" date="2017-09" db="EMBL/GenBank/DDBJ databases">
        <authorList>
            <person name="Varghese N."/>
            <person name="Submissions S."/>
        </authorList>
    </citation>
    <scope>NUCLEOTIDE SEQUENCE [LARGE SCALE GENOMIC DNA]</scope>
    <source>
        <strain evidence="3">C7</strain>
    </source>
</reference>
<dbReference type="AlphaFoldDB" id="A0A2C9CRG0"/>
<evidence type="ECO:0000313" key="3">
    <source>
        <dbReference type="Proteomes" id="UP000220034"/>
    </source>
</evidence>
<dbReference type="GO" id="GO:0008757">
    <property type="term" value="F:S-adenosylmethionine-dependent methyltransferase activity"/>
    <property type="evidence" value="ECO:0007669"/>
    <property type="project" value="InterPro"/>
</dbReference>
<keyword evidence="2" id="KW-0808">Transferase</keyword>
<dbReference type="CDD" id="cd02440">
    <property type="entry name" value="AdoMet_MTases"/>
    <property type="match status" value="1"/>
</dbReference>
<dbReference type="Gene3D" id="3.40.50.150">
    <property type="entry name" value="Vaccinia Virus protein VP39"/>
    <property type="match status" value="1"/>
</dbReference>
<dbReference type="Pfam" id="PF08241">
    <property type="entry name" value="Methyltransf_11"/>
    <property type="match status" value="1"/>
</dbReference>
<evidence type="ECO:0000259" key="1">
    <source>
        <dbReference type="Pfam" id="PF08241"/>
    </source>
</evidence>
<dbReference type="Proteomes" id="UP000220034">
    <property type="component" value="Unassembled WGS sequence"/>
</dbReference>
<dbReference type="RefSeq" id="WP_097929334.1">
    <property type="nucleotide sequence ID" value="NZ_OCTN01000002.1"/>
</dbReference>
<evidence type="ECO:0000313" key="2">
    <source>
        <dbReference type="EMBL" id="SOH93783.1"/>
    </source>
</evidence>
<accession>A0A2C9CRG0</accession>
<dbReference type="EMBL" id="OCTN01000002">
    <property type="protein sequence ID" value="SOH93783.1"/>
    <property type="molecule type" value="Genomic_DNA"/>
</dbReference>
<dbReference type="PANTHER" id="PTHR43591">
    <property type="entry name" value="METHYLTRANSFERASE"/>
    <property type="match status" value="1"/>
</dbReference>
<feature type="domain" description="Methyltransferase type 11" evidence="1">
    <location>
        <begin position="61"/>
        <end position="155"/>
    </location>
</feature>
<dbReference type="OrthoDB" id="21342at2"/>
<dbReference type="InterPro" id="IPR029063">
    <property type="entry name" value="SAM-dependent_MTases_sf"/>
</dbReference>
<dbReference type="SUPFAM" id="SSF53335">
    <property type="entry name" value="S-adenosyl-L-methionine-dependent methyltransferases"/>
    <property type="match status" value="1"/>
</dbReference>
<organism evidence="2 3">
    <name type="scientific">Pontivivens marinum</name>
    <dbReference type="NCBI Taxonomy" id="1690039"/>
    <lineage>
        <taxon>Bacteria</taxon>
        <taxon>Pseudomonadati</taxon>
        <taxon>Pseudomonadota</taxon>
        <taxon>Alphaproteobacteria</taxon>
        <taxon>Rhodobacterales</taxon>
        <taxon>Paracoccaceae</taxon>
        <taxon>Pontivivens</taxon>
    </lineage>
</organism>
<keyword evidence="2" id="KW-0489">Methyltransferase</keyword>
<keyword evidence="2" id="KW-0830">Ubiquinone</keyword>
<gene>
    <name evidence="2" type="ORF">SAMN06273572_102461</name>
</gene>
<dbReference type="InterPro" id="IPR013216">
    <property type="entry name" value="Methyltransf_11"/>
</dbReference>
<dbReference type="PANTHER" id="PTHR43591:SF24">
    <property type="entry name" value="2-METHOXY-6-POLYPRENYL-1,4-BENZOQUINOL METHYLASE, MITOCHONDRIAL"/>
    <property type="match status" value="1"/>
</dbReference>
<name>A0A2C9CRG0_9RHOB</name>
<sequence length="260" mass="29492">MMDHGSNVHLKDEIRDYWSERAPTFDESTSHKIEDQYGLPEWQRFLRTAFELNDLKGQQVLDIACGTGEVSRALTSIGASVTGLDFSETMLGFARTKLAERDWRFVQADAETMFPLADASFDLAITRHLAWTLTDPLASYKTWLRVLRPGGKLLVVDGNFKGTKSSLLRWRHWLADRIDTQKRAPGTTNKTTHDAISSRLPYRKGLEIEELSADLQSAGFVNVRPVDLTRLYGAGMRGHPLPERLRQSAERRYALVCQKP</sequence>
<proteinExistence type="predicted"/>
<protein>
    <submittedName>
        <fullName evidence="2">Ubiquinone/menaquinone biosynthesis C-methylase UbiE</fullName>
    </submittedName>
</protein>
<dbReference type="GO" id="GO:0032259">
    <property type="term" value="P:methylation"/>
    <property type="evidence" value="ECO:0007669"/>
    <property type="project" value="UniProtKB-KW"/>
</dbReference>
<keyword evidence="3" id="KW-1185">Reference proteome</keyword>